<evidence type="ECO:0000313" key="1">
    <source>
        <dbReference type="EMBL" id="KAJ8627374.1"/>
    </source>
</evidence>
<proteinExistence type="predicted"/>
<accession>A0ACC2L2W0</accession>
<name>A0ACC2L2W0_PERAE</name>
<evidence type="ECO:0000313" key="2">
    <source>
        <dbReference type="Proteomes" id="UP001234297"/>
    </source>
</evidence>
<gene>
    <name evidence="1" type="ORF">MRB53_020681</name>
</gene>
<comment type="caution">
    <text evidence="1">The sequence shown here is derived from an EMBL/GenBank/DDBJ whole genome shotgun (WGS) entry which is preliminary data.</text>
</comment>
<protein>
    <submittedName>
        <fullName evidence="1">Uncharacterized protein</fullName>
    </submittedName>
</protein>
<dbReference type="EMBL" id="CM056814">
    <property type="protein sequence ID" value="KAJ8627374.1"/>
    <property type="molecule type" value="Genomic_DNA"/>
</dbReference>
<organism evidence="1 2">
    <name type="scientific">Persea americana</name>
    <name type="common">Avocado</name>
    <dbReference type="NCBI Taxonomy" id="3435"/>
    <lineage>
        <taxon>Eukaryota</taxon>
        <taxon>Viridiplantae</taxon>
        <taxon>Streptophyta</taxon>
        <taxon>Embryophyta</taxon>
        <taxon>Tracheophyta</taxon>
        <taxon>Spermatophyta</taxon>
        <taxon>Magnoliopsida</taxon>
        <taxon>Magnoliidae</taxon>
        <taxon>Laurales</taxon>
        <taxon>Lauraceae</taxon>
        <taxon>Persea</taxon>
    </lineage>
</organism>
<dbReference type="Proteomes" id="UP001234297">
    <property type="component" value="Chromosome 6"/>
</dbReference>
<reference evidence="1 2" key="1">
    <citation type="journal article" date="2022" name="Hortic Res">
        <title>A haplotype resolved chromosomal level avocado genome allows analysis of novel avocado genes.</title>
        <authorList>
            <person name="Nath O."/>
            <person name="Fletcher S.J."/>
            <person name="Hayward A."/>
            <person name="Shaw L.M."/>
            <person name="Masouleh A.K."/>
            <person name="Furtado A."/>
            <person name="Henry R.J."/>
            <person name="Mitter N."/>
        </authorList>
    </citation>
    <scope>NUCLEOTIDE SEQUENCE [LARGE SCALE GENOMIC DNA]</scope>
    <source>
        <strain evidence="2">cv. Hass</strain>
    </source>
</reference>
<sequence length="103" mass="11727">MTIAYICIISFDQPLSIASIGRGLSRVLRVFAKSPDPSFQQKKKEKQKCLLQLGLRVLLPNLLLRRTLRKTKLGRSAHPWQEMKTLLHLPALFLPPPTILNDV</sequence>
<keyword evidence="2" id="KW-1185">Reference proteome</keyword>